<keyword evidence="8" id="KW-1185">Reference proteome</keyword>
<dbReference type="AlphaFoldDB" id="A0A964FHF8"/>
<dbReference type="InterPro" id="IPR017039">
    <property type="entry name" value="Virul_fac_BrkB"/>
</dbReference>
<sequence>MFGWIRLVPYLNWITVQQTVACVIQKRLTGLAAEMAFHGMLGLFPAIIAVLTAISLFEQSVESTFVSLAVHFVDIVPIQIWTLLLEFIENIKSTEGKSWFSLSSIAAIWIISGVLSAAMNALDQIHEVDLEDRRSYVRTKTIAISLTVLTLIFLIIACFLLWVGDFLLHMALQQSWNALLLSTWKAFSIIVTIAIATTSAGIIYQFQVSLKRKSDREFKSTVTTITIIVAMVAIQLVYACFLMVRNLIVDSHVEIALSELLLDLWRFLGFPIALGIIAIAFSLIYRYGSSDRTKNIPTFPGAILAAVSWAIVSLIFRFYVSHIGIYSKIYGAVGTAIILMLWLYLSSLVMLIGEQLNVIIGKAMNN</sequence>
<feature type="transmembrane region" description="Helical" evidence="6">
    <location>
        <begin position="142"/>
        <end position="164"/>
    </location>
</feature>
<name>A0A964FHF8_9CYAN</name>
<feature type="transmembrane region" description="Helical" evidence="6">
    <location>
        <begin position="184"/>
        <end position="204"/>
    </location>
</feature>
<feature type="transmembrane region" description="Helical" evidence="6">
    <location>
        <begin position="325"/>
        <end position="345"/>
    </location>
</feature>
<evidence type="ECO:0000313" key="8">
    <source>
        <dbReference type="Proteomes" id="UP000729733"/>
    </source>
</evidence>
<evidence type="ECO:0000256" key="6">
    <source>
        <dbReference type="SAM" id="Phobius"/>
    </source>
</evidence>
<keyword evidence="2" id="KW-1003">Cell membrane</keyword>
<comment type="subcellular location">
    <subcellularLocation>
        <location evidence="1">Cell membrane</location>
        <topology evidence="1">Multi-pass membrane protein</topology>
    </subcellularLocation>
</comment>
<keyword evidence="4 6" id="KW-1133">Transmembrane helix</keyword>
<evidence type="ECO:0000256" key="4">
    <source>
        <dbReference type="ARBA" id="ARBA00022989"/>
    </source>
</evidence>
<feature type="transmembrane region" description="Helical" evidence="6">
    <location>
        <begin position="299"/>
        <end position="319"/>
    </location>
</feature>
<dbReference type="Pfam" id="PF03631">
    <property type="entry name" value="Virul_fac_BrkB"/>
    <property type="match status" value="2"/>
</dbReference>
<gene>
    <name evidence="7" type="ORF">I4641_18880</name>
</gene>
<accession>A0A964FHF8</accession>
<feature type="transmembrane region" description="Helical" evidence="6">
    <location>
        <begin position="264"/>
        <end position="287"/>
    </location>
</feature>
<evidence type="ECO:0000313" key="7">
    <source>
        <dbReference type="EMBL" id="MCC0179037.1"/>
    </source>
</evidence>
<feature type="transmembrane region" description="Helical" evidence="6">
    <location>
        <begin position="100"/>
        <end position="122"/>
    </location>
</feature>
<feature type="transmembrane region" description="Helical" evidence="6">
    <location>
        <begin position="225"/>
        <end position="244"/>
    </location>
</feature>
<dbReference type="PANTHER" id="PTHR30213:SF0">
    <property type="entry name" value="UPF0761 MEMBRANE PROTEIN YIHY"/>
    <property type="match status" value="1"/>
</dbReference>
<proteinExistence type="predicted"/>
<reference evidence="7" key="1">
    <citation type="journal article" date="2021" name="Antonie Van Leeuwenhoek">
        <title>Draft genome and description of Waterburya agarophytonicola gen. nov. sp. nov. (Pleurocapsales, Cyanobacteria): a seaweed symbiont.</title>
        <authorList>
            <person name="Bonthond G."/>
            <person name="Shalygin S."/>
            <person name="Bayer T."/>
            <person name="Weinberger F."/>
        </authorList>
    </citation>
    <scope>NUCLEOTIDE SEQUENCE</scope>
    <source>
        <strain evidence="7">KI4</strain>
    </source>
</reference>
<dbReference type="GO" id="GO:0005886">
    <property type="term" value="C:plasma membrane"/>
    <property type="evidence" value="ECO:0007669"/>
    <property type="project" value="UniProtKB-SubCell"/>
</dbReference>
<keyword evidence="3 6" id="KW-0812">Transmembrane</keyword>
<comment type="caution">
    <text evidence="7">The sequence shown here is derived from an EMBL/GenBank/DDBJ whole genome shotgun (WGS) entry which is preliminary data.</text>
</comment>
<keyword evidence="5 6" id="KW-0472">Membrane</keyword>
<organism evidence="7 8">
    <name type="scientific">Waterburya agarophytonicola KI4</name>
    <dbReference type="NCBI Taxonomy" id="2874699"/>
    <lineage>
        <taxon>Bacteria</taxon>
        <taxon>Bacillati</taxon>
        <taxon>Cyanobacteriota</taxon>
        <taxon>Cyanophyceae</taxon>
        <taxon>Pleurocapsales</taxon>
        <taxon>Hyellaceae</taxon>
        <taxon>Waterburya</taxon>
        <taxon>Waterburya agarophytonicola</taxon>
    </lineage>
</organism>
<evidence type="ECO:0000256" key="3">
    <source>
        <dbReference type="ARBA" id="ARBA00022692"/>
    </source>
</evidence>
<feature type="transmembrane region" description="Helical" evidence="6">
    <location>
        <begin position="35"/>
        <end position="57"/>
    </location>
</feature>
<dbReference type="Proteomes" id="UP000729733">
    <property type="component" value="Unassembled WGS sequence"/>
</dbReference>
<feature type="transmembrane region" description="Helical" evidence="6">
    <location>
        <begin position="64"/>
        <end position="88"/>
    </location>
</feature>
<dbReference type="PANTHER" id="PTHR30213">
    <property type="entry name" value="INNER MEMBRANE PROTEIN YHJD"/>
    <property type="match status" value="1"/>
</dbReference>
<evidence type="ECO:0000256" key="1">
    <source>
        <dbReference type="ARBA" id="ARBA00004651"/>
    </source>
</evidence>
<protein>
    <submittedName>
        <fullName evidence="7">YihY/virulence factor BrkB family protein</fullName>
    </submittedName>
</protein>
<evidence type="ECO:0000256" key="2">
    <source>
        <dbReference type="ARBA" id="ARBA00022475"/>
    </source>
</evidence>
<dbReference type="PIRSF" id="PIRSF035875">
    <property type="entry name" value="RNase_BN"/>
    <property type="match status" value="1"/>
</dbReference>
<evidence type="ECO:0000256" key="5">
    <source>
        <dbReference type="ARBA" id="ARBA00023136"/>
    </source>
</evidence>
<dbReference type="EMBL" id="JADWDC010000064">
    <property type="protein sequence ID" value="MCC0179037.1"/>
    <property type="molecule type" value="Genomic_DNA"/>
</dbReference>